<comment type="caution">
    <text evidence="2">The sequence shown here is derived from an EMBL/GenBank/DDBJ whole genome shotgun (WGS) entry which is preliminary data.</text>
</comment>
<dbReference type="InterPro" id="IPR016181">
    <property type="entry name" value="Acyl_CoA_acyltransferase"/>
</dbReference>
<sequence length="180" mass="20377">MTTYKTERLIYRDVSKADIPFIQVYASDKELSKKTLNIPYPYPNDGAEQFFKATVKAEAAGLMKLFVMEKQDEFVGTIALTINNQENSAELGYWVAKPFWGLGLGTEAAHFICGFAFKQLGLNKLMASAQADNIGSKRILEKIGMHLTATTKKDRFRMGKWSDTVHYQLMSQDFNKTIVQ</sequence>
<protein>
    <submittedName>
        <fullName evidence="2">RimJ/RimL family protein N-acetyltransferase</fullName>
    </submittedName>
</protein>
<reference evidence="2" key="1">
    <citation type="submission" date="2021-01" db="EMBL/GenBank/DDBJ databases">
        <title>Genomic Encyclopedia of Type Strains, Phase IV (KMG-IV): sequencing the most valuable type-strain genomes for metagenomic binning, comparative biology and taxonomic classification.</title>
        <authorList>
            <person name="Goeker M."/>
        </authorList>
    </citation>
    <scope>NUCLEOTIDE SEQUENCE</scope>
    <source>
        <strain evidence="2">DSM 21943</strain>
    </source>
</reference>
<accession>A0ABS2SQW7</accession>
<gene>
    <name evidence="2" type="ORF">JOC54_001150</name>
</gene>
<dbReference type="CDD" id="cd04301">
    <property type="entry name" value="NAT_SF"/>
    <property type="match status" value="1"/>
</dbReference>
<evidence type="ECO:0000313" key="2">
    <source>
        <dbReference type="EMBL" id="MBM7837919.1"/>
    </source>
</evidence>
<dbReference type="Gene3D" id="3.40.630.30">
    <property type="match status" value="1"/>
</dbReference>
<evidence type="ECO:0000259" key="1">
    <source>
        <dbReference type="PROSITE" id="PS51186"/>
    </source>
</evidence>
<dbReference type="Proteomes" id="UP001179280">
    <property type="component" value="Unassembled WGS sequence"/>
</dbReference>
<organism evidence="2 3">
    <name type="scientific">Shouchella xiaoxiensis</name>
    <dbReference type="NCBI Taxonomy" id="766895"/>
    <lineage>
        <taxon>Bacteria</taxon>
        <taxon>Bacillati</taxon>
        <taxon>Bacillota</taxon>
        <taxon>Bacilli</taxon>
        <taxon>Bacillales</taxon>
        <taxon>Bacillaceae</taxon>
        <taxon>Shouchella</taxon>
    </lineage>
</organism>
<dbReference type="Pfam" id="PF13302">
    <property type="entry name" value="Acetyltransf_3"/>
    <property type="match status" value="1"/>
</dbReference>
<keyword evidence="3" id="KW-1185">Reference proteome</keyword>
<proteinExistence type="predicted"/>
<evidence type="ECO:0000313" key="3">
    <source>
        <dbReference type="Proteomes" id="UP001179280"/>
    </source>
</evidence>
<dbReference type="SUPFAM" id="SSF55729">
    <property type="entry name" value="Acyl-CoA N-acyltransferases (Nat)"/>
    <property type="match status" value="1"/>
</dbReference>
<dbReference type="RefSeq" id="WP_204465040.1">
    <property type="nucleotide sequence ID" value="NZ_JAFBCV010000003.1"/>
</dbReference>
<dbReference type="InterPro" id="IPR000182">
    <property type="entry name" value="GNAT_dom"/>
</dbReference>
<dbReference type="PANTHER" id="PTHR43792">
    <property type="entry name" value="GNAT FAMILY, PUTATIVE (AFU_ORTHOLOGUE AFUA_3G00765)-RELATED-RELATED"/>
    <property type="match status" value="1"/>
</dbReference>
<dbReference type="EMBL" id="JAFBCV010000003">
    <property type="protein sequence ID" value="MBM7837919.1"/>
    <property type="molecule type" value="Genomic_DNA"/>
</dbReference>
<name>A0ABS2SQW7_9BACI</name>
<feature type="domain" description="N-acetyltransferase" evidence="1">
    <location>
        <begin position="19"/>
        <end position="163"/>
    </location>
</feature>
<dbReference type="PROSITE" id="PS51186">
    <property type="entry name" value="GNAT"/>
    <property type="match status" value="1"/>
</dbReference>
<dbReference type="InterPro" id="IPR051531">
    <property type="entry name" value="N-acetyltransferase"/>
</dbReference>